<name>I7C6Z5_MYCHA</name>
<evidence type="ECO:0000313" key="1">
    <source>
        <dbReference type="EMBL" id="AFO52327.1"/>
    </source>
</evidence>
<dbReference type="STRING" id="1212765.MHLP_03735"/>
<gene>
    <name evidence="1" type="ordered locus">MHLP_03735</name>
</gene>
<organism evidence="1 2">
    <name type="scientific">Mycoplasma haematolamae (strain Purdue)</name>
    <dbReference type="NCBI Taxonomy" id="1212765"/>
    <lineage>
        <taxon>Bacteria</taxon>
        <taxon>Bacillati</taxon>
        <taxon>Mycoplasmatota</taxon>
        <taxon>Mollicutes</taxon>
        <taxon>Mycoplasmataceae</taxon>
        <taxon>Mycoplasma</taxon>
    </lineage>
</organism>
<dbReference type="KEGG" id="mhl:MHLP_03735"/>
<dbReference type="EMBL" id="CP003731">
    <property type="protein sequence ID" value="AFO52327.1"/>
    <property type="molecule type" value="Genomic_DNA"/>
</dbReference>
<reference evidence="1 2" key="1">
    <citation type="journal article" date="2012" name="J. Bacteriol.">
        <title>Genome Sequence of "Candidatus Mycoplasma haemolamae" Strain Purdue, a Red Blood Cell Pathogen of Alpacas (Vicugna pacos) and Llamas (Lama glama).</title>
        <authorList>
            <person name="Guimaraes A.M."/>
            <person name="Toth B."/>
            <person name="Santos A.P."/>
            <person name="do Nascimento N.C."/>
            <person name="Kritchevsky J.E."/>
            <person name="Messick J.B."/>
        </authorList>
    </citation>
    <scope>NUCLEOTIDE SEQUENCE [LARGE SCALE GENOMIC DNA]</scope>
    <source>
        <strain evidence="1 2">Purdue</strain>
    </source>
</reference>
<reference evidence="2" key="2">
    <citation type="submission" date="2012-07" db="EMBL/GenBank/DDBJ databases">
        <title>Complete genome sequence of 'Candidatus Mycoplasma haemolamae'.</title>
        <authorList>
            <person name="Guimaraes A.M.S."/>
            <person name="Toth B."/>
            <person name="Santos A.P."/>
            <person name="Nascimento N.C."/>
            <person name="Sojka J.E."/>
            <person name="Messick J.B."/>
        </authorList>
    </citation>
    <scope>NUCLEOTIDE SEQUENCE [LARGE SCALE GENOMIC DNA]</scope>
    <source>
        <strain evidence="2">Purdue</strain>
    </source>
</reference>
<evidence type="ECO:0000313" key="2">
    <source>
        <dbReference type="Proteomes" id="UP000006502"/>
    </source>
</evidence>
<keyword evidence="2" id="KW-1185">Reference proteome</keyword>
<dbReference type="AlphaFoldDB" id="I7C6Z5"/>
<proteinExistence type="predicted"/>
<dbReference type="PATRIC" id="fig|1212765.3.peg.847"/>
<protein>
    <submittedName>
        <fullName evidence="1">Uncharacterized protein</fullName>
    </submittedName>
</protein>
<sequence>MSLSTLWLKGLSSQGKIYLATSSIAIGSGITGTLAVDRTRESIWSGVSYAGSKAGSMLNSLLSIEQSGGGTVGVSNDAEVNEIFKEAWKGLRLVATKGAKWSWSSVTYLGDKATKLKSTYQIVKSYVEIVYEALKEHWQTIWLFLQSSFRDIDLQKLYEWLLKPNTAKTLSQSKGQWQTVMQKFKKLANYSGQIGFNVAKPYQKIFREFMKKPEDLSSWLGTVDRRLSVLDSYLSKKNNSNLQDVNVIIDFFSASEEDIKNIEWSKFKKH</sequence>
<dbReference type="HOGENOM" id="CLU_092774_0_0_14"/>
<dbReference type="Proteomes" id="UP000006502">
    <property type="component" value="Chromosome"/>
</dbReference>
<accession>I7C6Z5</accession>